<dbReference type="GO" id="GO:0005789">
    <property type="term" value="C:endoplasmic reticulum membrane"/>
    <property type="evidence" value="ECO:0007669"/>
    <property type="project" value="TreeGrafter"/>
</dbReference>
<dbReference type="OrthoDB" id="19588at2759"/>
<evidence type="ECO:0000256" key="13">
    <source>
        <dbReference type="PROSITE-ProRule" id="PRU00339"/>
    </source>
</evidence>
<feature type="region of interest" description="Disordered" evidence="14">
    <location>
        <begin position="439"/>
        <end position="467"/>
    </location>
</feature>
<feature type="repeat" description="TPR" evidence="13">
    <location>
        <begin position="611"/>
        <end position="644"/>
    </location>
</feature>
<dbReference type="Gene3D" id="1.25.40.10">
    <property type="entry name" value="Tetratricopeptide repeat domain"/>
    <property type="match status" value="4"/>
</dbReference>
<feature type="transmembrane region" description="Helical" evidence="15">
    <location>
        <begin position="113"/>
        <end position="131"/>
    </location>
</feature>
<accession>A0A913Z987</accession>
<evidence type="ECO:0000256" key="7">
    <source>
        <dbReference type="ARBA" id="ARBA00022692"/>
    </source>
</evidence>
<evidence type="ECO:0000256" key="15">
    <source>
        <dbReference type="SAM" id="Phobius"/>
    </source>
</evidence>
<feature type="chain" id="PRO_5037204130" description="dolichyl-phosphate-mannose--protein mannosyltransferase" evidence="16">
    <location>
        <begin position="22"/>
        <end position="927"/>
    </location>
</feature>
<dbReference type="Pfam" id="PF13432">
    <property type="entry name" value="TPR_16"/>
    <property type="match status" value="1"/>
</dbReference>
<dbReference type="EC" id="2.4.1.109" evidence="5"/>
<name>A0A913Z987_PATMI</name>
<evidence type="ECO:0000256" key="3">
    <source>
        <dbReference type="ARBA" id="ARBA00004922"/>
    </source>
</evidence>
<dbReference type="Pfam" id="PF13424">
    <property type="entry name" value="TPR_12"/>
    <property type="match status" value="1"/>
</dbReference>
<dbReference type="PROSITE" id="PS50293">
    <property type="entry name" value="TPR_REGION"/>
    <property type="match status" value="3"/>
</dbReference>
<dbReference type="InterPro" id="IPR019734">
    <property type="entry name" value="TPR_rpt"/>
</dbReference>
<dbReference type="PROSITE" id="PS50005">
    <property type="entry name" value="TPR"/>
    <property type="match status" value="6"/>
</dbReference>
<dbReference type="RefSeq" id="XP_038047576.1">
    <property type="nucleotide sequence ID" value="XM_038191648.1"/>
</dbReference>
<keyword evidence="11 15" id="KW-1133">Transmembrane helix</keyword>
<evidence type="ECO:0000256" key="14">
    <source>
        <dbReference type="SAM" id="MobiDB-lite"/>
    </source>
</evidence>
<feature type="repeat" description="TPR" evidence="13">
    <location>
        <begin position="863"/>
        <end position="896"/>
    </location>
</feature>
<proteinExistence type="inferred from homology"/>
<feature type="transmembrane region" description="Helical" evidence="15">
    <location>
        <begin position="250"/>
        <end position="267"/>
    </location>
</feature>
<dbReference type="AlphaFoldDB" id="A0A913Z987"/>
<feature type="transmembrane region" description="Helical" evidence="15">
    <location>
        <begin position="85"/>
        <end position="106"/>
    </location>
</feature>
<feature type="transmembrane region" description="Helical" evidence="15">
    <location>
        <begin position="508"/>
        <end position="525"/>
    </location>
</feature>
<comment type="subcellular location">
    <subcellularLocation>
        <location evidence="2">Endoplasmic reticulum</location>
    </subcellularLocation>
    <subcellularLocation>
        <location evidence="1">Membrane</location>
        <topology evidence="1">Multi-pass membrane protein</topology>
    </subcellularLocation>
</comment>
<comment type="similarity">
    <text evidence="4">Belongs to the TMTC family.</text>
</comment>
<protein>
    <recommendedName>
        <fullName evidence="5">dolichyl-phosphate-mannose--protein mannosyltransferase</fullName>
        <ecNumber evidence="5">2.4.1.109</ecNumber>
    </recommendedName>
</protein>
<dbReference type="EnsemblMetazoa" id="XM_038191648.1">
    <property type="protein sequence ID" value="XP_038047576.1"/>
    <property type="gene ID" value="LOC119721569"/>
</dbReference>
<keyword evidence="6" id="KW-0808">Transferase</keyword>
<evidence type="ECO:0000313" key="18">
    <source>
        <dbReference type="EnsemblMetazoa" id="XP_038047576.1"/>
    </source>
</evidence>
<feature type="compositionally biased region" description="Basic residues" evidence="14">
    <location>
        <begin position="439"/>
        <end position="453"/>
    </location>
</feature>
<dbReference type="Pfam" id="PF00515">
    <property type="entry name" value="TPR_1"/>
    <property type="match status" value="1"/>
</dbReference>
<evidence type="ECO:0000256" key="6">
    <source>
        <dbReference type="ARBA" id="ARBA00022679"/>
    </source>
</evidence>
<feature type="repeat" description="TPR" evidence="13">
    <location>
        <begin position="761"/>
        <end position="794"/>
    </location>
</feature>
<dbReference type="Pfam" id="PF08409">
    <property type="entry name" value="TMTC_DUF1736"/>
    <property type="match status" value="1"/>
</dbReference>
<dbReference type="PANTHER" id="PTHR44216">
    <property type="entry name" value="PROTEIN O-MANNOSYL-TRANSFERASE TMTC2"/>
    <property type="match status" value="1"/>
</dbReference>
<keyword evidence="19" id="KW-1185">Reference proteome</keyword>
<feature type="repeat" description="TPR" evidence="13">
    <location>
        <begin position="727"/>
        <end position="760"/>
    </location>
</feature>
<feature type="transmembrane region" description="Helical" evidence="15">
    <location>
        <begin position="137"/>
        <end position="159"/>
    </location>
</feature>
<dbReference type="Pfam" id="PF14559">
    <property type="entry name" value="TPR_19"/>
    <property type="match status" value="1"/>
</dbReference>
<evidence type="ECO:0000256" key="9">
    <source>
        <dbReference type="ARBA" id="ARBA00022803"/>
    </source>
</evidence>
<evidence type="ECO:0000313" key="19">
    <source>
        <dbReference type="Proteomes" id="UP000887568"/>
    </source>
</evidence>
<evidence type="ECO:0000256" key="1">
    <source>
        <dbReference type="ARBA" id="ARBA00004141"/>
    </source>
</evidence>
<reference evidence="18" key="1">
    <citation type="submission" date="2022-11" db="UniProtKB">
        <authorList>
            <consortium name="EnsemblMetazoa"/>
        </authorList>
    </citation>
    <scope>IDENTIFICATION</scope>
</reference>
<dbReference type="OMA" id="TQIFYND"/>
<feature type="domain" description="DUF1736" evidence="17">
    <location>
        <begin position="270"/>
        <end position="342"/>
    </location>
</feature>
<feature type="compositionally biased region" description="Low complexity" evidence="14">
    <location>
        <begin position="412"/>
        <end position="423"/>
    </location>
</feature>
<dbReference type="SUPFAM" id="SSF48452">
    <property type="entry name" value="TPR-like"/>
    <property type="match status" value="2"/>
</dbReference>
<evidence type="ECO:0000256" key="12">
    <source>
        <dbReference type="ARBA" id="ARBA00023136"/>
    </source>
</evidence>
<comment type="pathway">
    <text evidence="3">Protein modification; protein glycosylation.</text>
</comment>
<evidence type="ECO:0000256" key="8">
    <source>
        <dbReference type="ARBA" id="ARBA00022737"/>
    </source>
</evidence>
<dbReference type="InterPro" id="IPR052384">
    <property type="entry name" value="TMTC_O-mannosyltransferase"/>
</dbReference>
<feature type="transmembrane region" description="Helical" evidence="15">
    <location>
        <begin position="537"/>
        <end position="556"/>
    </location>
</feature>
<evidence type="ECO:0000256" key="2">
    <source>
        <dbReference type="ARBA" id="ARBA00004240"/>
    </source>
</evidence>
<feature type="repeat" description="TPR" evidence="13">
    <location>
        <begin position="795"/>
        <end position="828"/>
    </location>
</feature>
<feature type="transmembrane region" description="Helical" evidence="15">
    <location>
        <begin position="475"/>
        <end position="502"/>
    </location>
</feature>
<keyword evidence="16" id="KW-0732">Signal</keyword>
<evidence type="ECO:0000256" key="5">
    <source>
        <dbReference type="ARBA" id="ARBA00012839"/>
    </source>
</evidence>
<sequence length="927" mass="104934">MYDVLGCSLLALILYWNTLSADFAYDDSRAILKNQDLLQETPISNIFYDDFWGTPLIHSGSHKSYRPLCVLSYRFNHLLGQLDPFGYHLGNVLLHVLVTALFTYAARVVLLRRTFPACLAGVLFAAHPVHTEAVAGIVGRADVGACLFFLLSFLCYISYCRRRDSSKEHSKFRTSDEDKRQPHLPVWHRYIYLTLSILFATMSMLTKEHGMTVLAVNIAYDVFIQNKSRLRDLLSFKIFSKDCRHLMEGILSQAVGIAILLAFRLHFMGNKPPHFAPSDNPAASNENFQTRLLTFLHLPVLNLWLLLCPYHLSFDWSMEAVPLIESPADIRNLFTLIFYGSLAAFAWYCFQELEDLYHEQESLDQMKFRTSDFSDCLGNGRANGIGNGHSISRNGTSEKKNGHAGNGHAYIPSPSFNNSNGNGVRHNGVRHETLYSLRKRQGNSQRKSHHHPRTVSSANRPNTAVPPSFNERTQILNVVIVSMVLMILPFLPATNLFFYVGFVIAERVLYIPSMGFCLLVAEAIHQLWRRSPGRQKTVVVVTAATLVVLFSARTWLRNFDWQSEEALYRSGIDVNPPKAWGNLANILKSQGKTAEAEEAYKNALSYRGNMADVHYNLGILLQESKRYEEAIASYQLAIQCRPRLSMAHLNLGIVLNTLGRQDEAEKVYRHAATLDDAGLKDPKNQMTGVISALFNLGRLLQDQGRYEEALKIFTEAIERRPYHYAPQSLYNMLGETYFKLGRIESAERWFKKSLEAKPEHIPAHLTYAHMLAKTNRISEAETLLKKAIELEPAKHNVYQYHGQFLNDQGRFNEALAMFSKAFDLRPDDHEATFNLANALRQAGNNKRAEGFYKKAALLKPEAATSHMNLGAMYHLNGKLEEAEQSYMEALRLKPNDQTTLQNLRKLRSLMAKTSSGESKGIPKAKGG</sequence>
<feature type="repeat" description="TPR" evidence="13">
    <location>
        <begin position="690"/>
        <end position="723"/>
    </location>
</feature>
<evidence type="ECO:0000259" key="17">
    <source>
        <dbReference type="Pfam" id="PF08409"/>
    </source>
</evidence>
<keyword evidence="12 15" id="KW-0472">Membrane</keyword>
<keyword evidence="10" id="KW-0256">Endoplasmic reticulum</keyword>
<feature type="signal peptide" evidence="16">
    <location>
        <begin position="1"/>
        <end position="21"/>
    </location>
</feature>
<dbReference type="GO" id="GO:0004169">
    <property type="term" value="F:dolichyl-phosphate-mannose-protein mannosyltransferase activity"/>
    <property type="evidence" value="ECO:0007669"/>
    <property type="project" value="UniProtKB-EC"/>
</dbReference>
<feature type="region of interest" description="Disordered" evidence="14">
    <location>
        <begin position="387"/>
        <end position="423"/>
    </location>
</feature>
<evidence type="ECO:0000256" key="16">
    <source>
        <dbReference type="SAM" id="SignalP"/>
    </source>
</evidence>
<dbReference type="SMART" id="SM00028">
    <property type="entry name" value="TPR"/>
    <property type="match status" value="9"/>
</dbReference>
<evidence type="ECO:0000256" key="11">
    <source>
        <dbReference type="ARBA" id="ARBA00022989"/>
    </source>
</evidence>
<evidence type="ECO:0000256" key="10">
    <source>
        <dbReference type="ARBA" id="ARBA00022824"/>
    </source>
</evidence>
<dbReference type="Proteomes" id="UP000887568">
    <property type="component" value="Unplaced"/>
</dbReference>
<dbReference type="InterPro" id="IPR011990">
    <property type="entry name" value="TPR-like_helical_dom_sf"/>
</dbReference>
<dbReference type="Pfam" id="PF13181">
    <property type="entry name" value="TPR_8"/>
    <property type="match status" value="2"/>
</dbReference>
<organism evidence="18 19">
    <name type="scientific">Patiria miniata</name>
    <name type="common">Bat star</name>
    <name type="synonym">Asterina miniata</name>
    <dbReference type="NCBI Taxonomy" id="46514"/>
    <lineage>
        <taxon>Eukaryota</taxon>
        <taxon>Metazoa</taxon>
        <taxon>Echinodermata</taxon>
        <taxon>Eleutherozoa</taxon>
        <taxon>Asterozoa</taxon>
        <taxon>Asteroidea</taxon>
        <taxon>Valvatacea</taxon>
        <taxon>Valvatida</taxon>
        <taxon>Asterinidae</taxon>
        <taxon>Patiria</taxon>
    </lineage>
</organism>
<keyword evidence="8" id="KW-0677">Repeat</keyword>
<keyword evidence="7 15" id="KW-0812">Transmembrane</keyword>
<dbReference type="InterPro" id="IPR013618">
    <property type="entry name" value="TMTC_DUF1736"/>
</dbReference>
<keyword evidence="9 13" id="KW-0802">TPR repeat</keyword>
<feature type="transmembrane region" description="Helical" evidence="15">
    <location>
        <begin position="292"/>
        <end position="312"/>
    </location>
</feature>
<dbReference type="CTD" id="160335"/>
<evidence type="ECO:0000256" key="4">
    <source>
        <dbReference type="ARBA" id="ARBA00007882"/>
    </source>
</evidence>
<dbReference type="PANTHER" id="PTHR44216:SF3">
    <property type="entry name" value="PROTEIN O-MANNOSYL-TRANSFERASE TMTC2"/>
    <property type="match status" value="1"/>
</dbReference>
<dbReference type="GeneID" id="119721569"/>